<evidence type="ECO:0000256" key="5">
    <source>
        <dbReference type="ARBA" id="ARBA00038359"/>
    </source>
</evidence>
<feature type="transmembrane region" description="Helical" evidence="6">
    <location>
        <begin position="157"/>
        <end position="184"/>
    </location>
</feature>
<dbReference type="Pfam" id="PF20684">
    <property type="entry name" value="Fung_rhodopsin"/>
    <property type="match status" value="1"/>
</dbReference>
<reference evidence="8 9" key="1">
    <citation type="journal article" date="2024" name="Front Chem Biol">
        <title>Unveiling the potential of Daldinia eschscholtzii MFLUCC 19-0629 through bioactivity and bioinformatics studies for enhanced sustainable agriculture production.</title>
        <authorList>
            <person name="Brooks S."/>
            <person name="Weaver J.A."/>
            <person name="Klomchit A."/>
            <person name="Alharthi S.A."/>
            <person name="Onlamun T."/>
            <person name="Nurani R."/>
            <person name="Vong T.K."/>
            <person name="Alberti F."/>
            <person name="Greco C."/>
        </authorList>
    </citation>
    <scope>NUCLEOTIDE SEQUENCE [LARGE SCALE GENOMIC DNA]</scope>
    <source>
        <strain evidence="8">MFLUCC 19-0629</strain>
    </source>
</reference>
<name>A0AAX6M922_9PEZI</name>
<feature type="transmembrane region" description="Helical" evidence="6">
    <location>
        <begin position="233"/>
        <end position="254"/>
    </location>
</feature>
<dbReference type="InterPro" id="IPR049326">
    <property type="entry name" value="Rhodopsin_dom_fungi"/>
</dbReference>
<organism evidence="8 9">
    <name type="scientific">Daldinia eschscholtzii</name>
    <dbReference type="NCBI Taxonomy" id="292717"/>
    <lineage>
        <taxon>Eukaryota</taxon>
        <taxon>Fungi</taxon>
        <taxon>Dikarya</taxon>
        <taxon>Ascomycota</taxon>
        <taxon>Pezizomycotina</taxon>
        <taxon>Sordariomycetes</taxon>
        <taxon>Xylariomycetidae</taxon>
        <taxon>Xylariales</taxon>
        <taxon>Hypoxylaceae</taxon>
        <taxon>Daldinia</taxon>
    </lineage>
</organism>
<protein>
    <recommendedName>
        <fullName evidence="7">Rhodopsin domain-containing protein</fullName>
    </recommendedName>
</protein>
<sequence>MSDSSKDGTLALCGSLMGLSIIAVGLRLWARRRYHLRFMADDWTAGLALLSYIGASICVFIMVHNKLLGYSSHDFTPEQVKERGKTNEVSQIVLDLLTNNTLACIKLSAVFFYRRIFCTSGKRTTFGTFLTGFQCGTHFSALWDGSYTKYCTISFPFLYGLVISDFLLDIWILALPIPNILYLYTTLQRKLAIMSVFLLAFIGLGASIARMVQYIKIERGGPNYLLNTDHERLITQSFFYTMLEAGIALVAVNIPSLRAFTASFEAEGLMRSVRSFIGLSILRNSSNDIARNTSEVQAVSNTAGINEYGKALSFSTELRESFNEPQRDLPWTMSSATRP</sequence>
<dbReference type="Proteomes" id="UP001369815">
    <property type="component" value="Unassembled WGS sequence"/>
</dbReference>
<feature type="transmembrane region" description="Helical" evidence="6">
    <location>
        <begin position="191"/>
        <end position="213"/>
    </location>
</feature>
<feature type="domain" description="Rhodopsin" evidence="7">
    <location>
        <begin position="26"/>
        <end position="260"/>
    </location>
</feature>
<evidence type="ECO:0000256" key="4">
    <source>
        <dbReference type="ARBA" id="ARBA00023136"/>
    </source>
</evidence>
<accession>A0AAX6M922</accession>
<proteinExistence type="inferred from homology"/>
<evidence type="ECO:0000256" key="3">
    <source>
        <dbReference type="ARBA" id="ARBA00022989"/>
    </source>
</evidence>
<evidence type="ECO:0000313" key="9">
    <source>
        <dbReference type="Proteomes" id="UP001369815"/>
    </source>
</evidence>
<dbReference type="PANTHER" id="PTHR33048:SF157">
    <property type="entry name" value="INTEGRAL MEMBRANE PROTEIN"/>
    <property type="match status" value="1"/>
</dbReference>
<feature type="transmembrane region" description="Helical" evidence="6">
    <location>
        <begin position="12"/>
        <end position="30"/>
    </location>
</feature>
<comment type="caution">
    <text evidence="8">The sequence shown here is derived from an EMBL/GenBank/DDBJ whole genome shotgun (WGS) entry which is preliminary data.</text>
</comment>
<keyword evidence="2 6" id="KW-0812">Transmembrane</keyword>
<evidence type="ECO:0000256" key="2">
    <source>
        <dbReference type="ARBA" id="ARBA00022692"/>
    </source>
</evidence>
<feature type="transmembrane region" description="Helical" evidence="6">
    <location>
        <begin position="42"/>
        <end position="63"/>
    </location>
</feature>
<keyword evidence="4 6" id="KW-0472">Membrane</keyword>
<evidence type="ECO:0000259" key="7">
    <source>
        <dbReference type="Pfam" id="PF20684"/>
    </source>
</evidence>
<comment type="similarity">
    <text evidence="5">Belongs to the SAT4 family.</text>
</comment>
<evidence type="ECO:0000313" key="8">
    <source>
        <dbReference type="EMBL" id="KAK6948691.1"/>
    </source>
</evidence>
<dbReference type="GO" id="GO:0016020">
    <property type="term" value="C:membrane"/>
    <property type="evidence" value="ECO:0007669"/>
    <property type="project" value="UniProtKB-SubCell"/>
</dbReference>
<dbReference type="EMBL" id="JBANMG010000010">
    <property type="protein sequence ID" value="KAK6948691.1"/>
    <property type="molecule type" value="Genomic_DNA"/>
</dbReference>
<evidence type="ECO:0000256" key="6">
    <source>
        <dbReference type="SAM" id="Phobius"/>
    </source>
</evidence>
<keyword evidence="9" id="KW-1185">Reference proteome</keyword>
<dbReference type="AlphaFoldDB" id="A0AAX6M922"/>
<dbReference type="PANTHER" id="PTHR33048">
    <property type="entry name" value="PTH11-LIKE INTEGRAL MEMBRANE PROTEIN (AFU_ORTHOLOGUE AFUA_5G11245)"/>
    <property type="match status" value="1"/>
</dbReference>
<gene>
    <name evidence="8" type="ORF">Daesc_010461</name>
</gene>
<keyword evidence="3 6" id="KW-1133">Transmembrane helix</keyword>
<dbReference type="InterPro" id="IPR052337">
    <property type="entry name" value="SAT4-like"/>
</dbReference>
<evidence type="ECO:0000256" key="1">
    <source>
        <dbReference type="ARBA" id="ARBA00004141"/>
    </source>
</evidence>
<comment type="subcellular location">
    <subcellularLocation>
        <location evidence="1">Membrane</location>
        <topology evidence="1">Multi-pass membrane protein</topology>
    </subcellularLocation>
</comment>